<gene>
    <name evidence="1" type="ORF">A8L45_03530</name>
</gene>
<name>A0A1C3ER20_9GAMM</name>
<dbReference type="STRING" id="1080227.A8L45_03530"/>
<protein>
    <submittedName>
        <fullName evidence="1">Uncharacterized protein</fullName>
    </submittedName>
</protein>
<reference evidence="1 2" key="1">
    <citation type="submission" date="2016-05" db="EMBL/GenBank/DDBJ databases">
        <title>Genomic Taxonomy of the Vibrionaceae.</title>
        <authorList>
            <person name="Gomez-Gil B."/>
            <person name="Enciso-Ibarra J."/>
        </authorList>
    </citation>
    <scope>NUCLEOTIDE SEQUENCE [LARGE SCALE GENOMIC DNA]</scope>
    <source>
        <strain evidence="1 2">CAIM 1920</strain>
    </source>
</reference>
<dbReference type="Proteomes" id="UP000094936">
    <property type="component" value="Unassembled WGS sequence"/>
</dbReference>
<dbReference type="AlphaFoldDB" id="A0A1C3ER20"/>
<comment type="caution">
    <text evidence="1">The sequence shown here is derived from an EMBL/GenBank/DDBJ whole genome shotgun (WGS) entry which is preliminary data.</text>
</comment>
<organism evidence="1 2">
    <name type="scientific">Veronia pacifica</name>
    <dbReference type="NCBI Taxonomy" id="1080227"/>
    <lineage>
        <taxon>Bacteria</taxon>
        <taxon>Pseudomonadati</taxon>
        <taxon>Pseudomonadota</taxon>
        <taxon>Gammaproteobacteria</taxon>
        <taxon>Vibrionales</taxon>
        <taxon>Vibrionaceae</taxon>
        <taxon>Veronia</taxon>
    </lineage>
</organism>
<evidence type="ECO:0000313" key="2">
    <source>
        <dbReference type="Proteomes" id="UP000094936"/>
    </source>
</evidence>
<evidence type="ECO:0000313" key="1">
    <source>
        <dbReference type="EMBL" id="ODA35694.1"/>
    </source>
</evidence>
<sequence length="60" mass="7000">MIQQQSKNLSGYLVNKIRDLREEKIQCRLLIEPARSAATKEYTVLKKDMPLLNVINQKID</sequence>
<keyword evidence="2" id="KW-1185">Reference proteome</keyword>
<accession>A0A1C3ER20</accession>
<proteinExistence type="predicted"/>
<dbReference type="EMBL" id="LYBM01000003">
    <property type="protein sequence ID" value="ODA35694.1"/>
    <property type="molecule type" value="Genomic_DNA"/>
</dbReference>